<dbReference type="PANTHER" id="PTHR40661">
    <property type="match status" value="1"/>
</dbReference>
<evidence type="ECO:0000313" key="7">
    <source>
        <dbReference type="Proteomes" id="UP000019365"/>
    </source>
</evidence>
<evidence type="ECO:0000259" key="5">
    <source>
        <dbReference type="PROSITE" id="PS50943"/>
    </source>
</evidence>
<dbReference type="InterPro" id="IPR001387">
    <property type="entry name" value="Cro/C1-type_HTH"/>
</dbReference>
<comment type="caution">
    <text evidence="6">The sequence shown here is derived from an EMBL/GenBank/DDBJ whole genome shotgun (WGS) entry which is preliminary data.</text>
</comment>
<dbReference type="GO" id="GO:0003677">
    <property type="term" value="F:DNA binding"/>
    <property type="evidence" value="ECO:0007669"/>
    <property type="project" value="UniProtKB-KW"/>
</dbReference>
<gene>
    <name evidence="6" type="ORF">RF007C_02840</name>
</gene>
<feature type="region of interest" description="Disordered" evidence="4">
    <location>
        <begin position="1"/>
        <end position="38"/>
    </location>
</feature>
<dbReference type="InterPro" id="IPR039418">
    <property type="entry name" value="LexA-like"/>
</dbReference>
<dbReference type="EMBL" id="ATAX01000017">
    <property type="protein sequence ID" value="EWM54220.1"/>
    <property type="molecule type" value="Genomic_DNA"/>
</dbReference>
<dbReference type="InterPro" id="IPR010982">
    <property type="entry name" value="Lambda_DNA-bd_dom_sf"/>
</dbReference>
<dbReference type="RefSeq" id="WP_051456552.1">
    <property type="nucleotide sequence ID" value="NZ_ATAX01000017.1"/>
</dbReference>
<dbReference type="SMART" id="SM00530">
    <property type="entry name" value="HTH_XRE"/>
    <property type="match status" value="1"/>
</dbReference>
<dbReference type="PROSITE" id="PS50943">
    <property type="entry name" value="HTH_CROC1"/>
    <property type="match status" value="1"/>
</dbReference>
<evidence type="ECO:0000256" key="2">
    <source>
        <dbReference type="ARBA" id="ARBA00023125"/>
    </source>
</evidence>
<dbReference type="InterPro" id="IPR015927">
    <property type="entry name" value="Peptidase_S24_S26A/B/C"/>
</dbReference>
<evidence type="ECO:0000313" key="6">
    <source>
        <dbReference type="EMBL" id="EWM54220.1"/>
    </source>
</evidence>
<dbReference type="SUPFAM" id="SSF51306">
    <property type="entry name" value="LexA/Signal peptidase"/>
    <property type="match status" value="1"/>
</dbReference>
<dbReference type="CDD" id="cd06529">
    <property type="entry name" value="S24_LexA-like"/>
    <property type="match status" value="1"/>
</dbReference>
<organism evidence="6 7">
    <name type="scientific">Ruminococcus flavefaciens 007c</name>
    <dbReference type="NCBI Taxonomy" id="1341157"/>
    <lineage>
        <taxon>Bacteria</taxon>
        <taxon>Bacillati</taxon>
        <taxon>Bacillota</taxon>
        <taxon>Clostridia</taxon>
        <taxon>Eubacteriales</taxon>
        <taxon>Oscillospiraceae</taxon>
        <taxon>Ruminococcus</taxon>
    </lineage>
</organism>
<dbReference type="CDD" id="cd00093">
    <property type="entry name" value="HTH_XRE"/>
    <property type="match status" value="1"/>
</dbReference>
<dbReference type="OrthoDB" id="2475196at2"/>
<name>W7UZN9_RUMFL</name>
<sequence length="293" mass="32831">MKQHKKSNISVSQGREESAGKKSNISDPAHRKDAHAVGGRIKYYRERQKIDQKVIAEKIGVTSNAISNWENGRTRPDFSVVPKLCEALGITLYELYGIENKQDTYTDKEKSMVERYRGLSYPHQLAVDSLLSSLETAETVGSFPEIIKLVCCDKGLAAGFDVGAEFEDHGTPIYLYPNTNAAIRQADLVFPVNGDSMEPEYHDGDLVLVEKYPGCPELQYGEVGAFMVGNSTYIKIYEEEGLVSYNEIYDTMTFTEYDNVILIGRVLGILEPASIASKRDAERYDAMHEDDEE</sequence>
<dbReference type="InterPro" id="IPR036286">
    <property type="entry name" value="LexA/Signal_pep-like_sf"/>
</dbReference>
<accession>W7UZN9</accession>
<dbReference type="Gene3D" id="2.10.109.10">
    <property type="entry name" value="Umud Fragment, subunit A"/>
    <property type="match status" value="1"/>
</dbReference>
<evidence type="ECO:0000256" key="3">
    <source>
        <dbReference type="ARBA" id="ARBA00023163"/>
    </source>
</evidence>
<evidence type="ECO:0000256" key="4">
    <source>
        <dbReference type="SAM" id="MobiDB-lite"/>
    </source>
</evidence>
<dbReference type="Pfam" id="PF01381">
    <property type="entry name" value="HTH_3"/>
    <property type="match status" value="1"/>
</dbReference>
<keyword evidence="1" id="KW-0805">Transcription regulation</keyword>
<dbReference type="Proteomes" id="UP000019365">
    <property type="component" value="Unassembled WGS sequence"/>
</dbReference>
<dbReference type="Pfam" id="PF00717">
    <property type="entry name" value="Peptidase_S24"/>
    <property type="match status" value="1"/>
</dbReference>
<dbReference type="Gene3D" id="1.10.260.40">
    <property type="entry name" value="lambda repressor-like DNA-binding domains"/>
    <property type="match status" value="1"/>
</dbReference>
<dbReference type="PATRIC" id="fig|1341157.4.peg.1205"/>
<keyword evidence="7" id="KW-1185">Reference proteome</keyword>
<dbReference type="eggNOG" id="COG1974">
    <property type="taxonomic scope" value="Bacteria"/>
</dbReference>
<evidence type="ECO:0000256" key="1">
    <source>
        <dbReference type="ARBA" id="ARBA00023015"/>
    </source>
</evidence>
<keyword evidence="3" id="KW-0804">Transcription</keyword>
<proteinExistence type="predicted"/>
<keyword evidence="2" id="KW-0238">DNA-binding</keyword>
<dbReference type="AlphaFoldDB" id="W7UZN9"/>
<reference evidence="6 7" key="1">
    <citation type="journal article" date="2014" name="PLoS ONE">
        <title>Rumen cellulosomics: divergent fiber-degrading strategies revealed by comparative genome-wide analysis of six ruminococcal strains.</title>
        <authorList>
            <person name="Dassa B."/>
            <person name="Borovok I."/>
            <person name="Ruimy-Israeli V."/>
            <person name="Lamed R."/>
            <person name="Flint H.J."/>
            <person name="Duncan S.H."/>
            <person name="Henrissat B."/>
            <person name="Coutinho P."/>
            <person name="Morrison M."/>
            <person name="Mosoni P."/>
            <person name="Yeoman C.J."/>
            <person name="White B.A."/>
            <person name="Bayer E.A."/>
        </authorList>
    </citation>
    <scope>NUCLEOTIDE SEQUENCE [LARGE SCALE GENOMIC DNA]</scope>
    <source>
        <strain evidence="6 7">007c</strain>
    </source>
</reference>
<dbReference type="PANTHER" id="PTHR40661:SF1">
    <property type="entry name" value="HTH CRO_C1-TYPE DOMAIN-CONTAINING PROTEIN"/>
    <property type="match status" value="1"/>
</dbReference>
<protein>
    <recommendedName>
        <fullName evidence="5">HTH cro/C1-type domain-containing protein</fullName>
    </recommendedName>
</protein>
<feature type="domain" description="HTH cro/C1-type" evidence="5">
    <location>
        <begin position="41"/>
        <end position="95"/>
    </location>
</feature>
<dbReference type="SUPFAM" id="SSF47413">
    <property type="entry name" value="lambda repressor-like DNA-binding domains"/>
    <property type="match status" value="1"/>
</dbReference>